<keyword evidence="2" id="KW-1185">Reference proteome</keyword>
<accession>A0A1D2VC98</accession>
<sequence length="119" mass="13323">MNLSTADFIGGNKMVFPALLLQFGNTYTLHHLISSFSGFILECITNFNLERSVTLIPASLAFISVLHCTIDYFENMLENVPFPTINVPLNSNRITFICQQWVENAIVEIAASGFLSQDF</sequence>
<proteinExistence type="predicted"/>
<evidence type="ECO:0000313" key="2">
    <source>
        <dbReference type="Proteomes" id="UP000095038"/>
    </source>
</evidence>
<organism evidence="1 2">
    <name type="scientific">Ascoidea rubescens DSM 1968</name>
    <dbReference type="NCBI Taxonomy" id="1344418"/>
    <lineage>
        <taxon>Eukaryota</taxon>
        <taxon>Fungi</taxon>
        <taxon>Dikarya</taxon>
        <taxon>Ascomycota</taxon>
        <taxon>Saccharomycotina</taxon>
        <taxon>Saccharomycetes</taxon>
        <taxon>Ascoideaceae</taxon>
        <taxon>Ascoidea</taxon>
    </lineage>
</organism>
<name>A0A1D2VC98_9ASCO</name>
<dbReference type="InParanoid" id="A0A1D2VC98"/>
<dbReference type="AlphaFoldDB" id="A0A1D2VC98"/>
<dbReference type="Proteomes" id="UP000095038">
    <property type="component" value="Unassembled WGS sequence"/>
</dbReference>
<gene>
    <name evidence="1" type="ORF">ASCRUDRAFT_77072</name>
</gene>
<dbReference type="RefSeq" id="XP_020045615.1">
    <property type="nucleotide sequence ID" value="XM_020193716.1"/>
</dbReference>
<dbReference type="EMBL" id="KV454486">
    <property type="protein sequence ID" value="ODV59308.1"/>
    <property type="molecule type" value="Genomic_DNA"/>
</dbReference>
<evidence type="ECO:0000313" key="1">
    <source>
        <dbReference type="EMBL" id="ODV59308.1"/>
    </source>
</evidence>
<dbReference type="GeneID" id="30967352"/>
<protein>
    <submittedName>
        <fullName evidence="1">Uncharacterized protein</fullName>
    </submittedName>
</protein>
<reference evidence="2" key="1">
    <citation type="submission" date="2016-05" db="EMBL/GenBank/DDBJ databases">
        <title>Comparative genomics of biotechnologically important yeasts.</title>
        <authorList>
            <consortium name="DOE Joint Genome Institute"/>
            <person name="Riley R."/>
            <person name="Haridas S."/>
            <person name="Wolfe K.H."/>
            <person name="Lopes M.R."/>
            <person name="Hittinger C.T."/>
            <person name="Goker M."/>
            <person name="Salamov A."/>
            <person name="Wisecaver J."/>
            <person name="Long T.M."/>
            <person name="Aerts A.L."/>
            <person name="Barry K."/>
            <person name="Choi C."/>
            <person name="Clum A."/>
            <person name="Coughlan A.Y."/>
            <person name="Deshpande S."/>
            <person name="Douglass A.P."/>
            <person name="Hanson S.J."/>
            <person name="Klenk H.-P."/>
            <person name="Labutti K."/>
            <person name="Lapidus A."/>
            <person name="Lindquist E."/>
            <person name="Lipzen A."/>
            <person name="Meier-Kolthoff J.P."/>
            <person name="Ohm R.A."/>
            <person name="Otillar R.P."/>
            <person name="Pangilinan J."/>
            <person name="Peng Y."/>
            <person name="Rokas A."/>
            <person name="Rosa C.A."/>
            <person name="Scheuner C."/>
            <person name="Sibirny A.A."/>
            <person name="Slot J.C."/>
            <person name="Stielow J.B."/>
            <person name="Sun H."/>
            <person name="Kurtzman C.P."/>
            <person name="Blackwell M."/>
            <person name="Grigoriev I.V."/>
            <person name="Jeffries T.W."/>
        </authorList>
    </citation>
    <scope>NUCLEOTIDE SEQUENCE [LARGE SCALE GENOMIC DNA]</scope>
    <source>
        <strain evidence="2">DSM 1968</strain>
    </source>
</reference>